<feature type="transmembrane region" description="Helical" evidence="2">
    <location>
        <begin position="157"/>
        <end position="176"/>
    </location>
</feature>
<feature type="transmembrane region" description="Helical" evidence="2">
    <location>
        <begin position="274"/>
        <end position="292"/>
    </location>
</feature>
<feature type="region of interest" description="Disordered" evidence="1">
    <location>
        <begin position="1"/>
        <end position="45"/>
    </location>
</feature>
<gene>
    <name evidence="3" type="ORF">NNJEOMEG_01823</name>
</gene>
<feature type="transmembrane region" description="Helical" evidence="2">
    <location>
        <begin position="188"/>
        <end position="221"/>
    </location>
</feature>
<keyword evidence="4" id="KW-1185">Reference proteome</keyword>
<organism evidence="3 4">
    <name type="scientific">Fundidesulfovibrio magnetotacticus</name>
    <dbReference type="NCBI Taxonomy" id="2730080"/>
    <lineage>
        <taxon>Bacteria</taxon>
        <taxon>Pseudomonadati</taxon>
        <taxon>Thermodesulfobacteriota</taxon>
        <taxon>Desulfovibrionia</taxon>
        <taxon>Desulfovibrionales</taxon>
        <taxon>Desulfovibrionaceae</taxon>
        <taxon>Fundidesulfovibrio</taxon>
    </lineage>
</organism>
<feature type="transmembrane region" description="Helical" evidence="2">
    <location>
        <begin position="330"/>
        <end position="349"/>
    </location>
</feature>
<feature type="transmembrane region" description="Helical" evidence="2">
    <location>
        <begin position="472"/>
        <end position="493"/>
    </location>
</feature>
<dbReference type="Proteomes" id="UP000494245">
    <property type="component" value="Unassembled WGS sequence"/>
</dbReference>
<keyword evidence="2" id="KW-1133">Transmembrane helix</keyword>
<name>A0A6V8M0I5_9BACT</name>
<reference evidence="3 4" key="1">
    <citation type="submission" date="2020-04" db="EMBL/GenBank/DDBJ databases">
        <authorList>
            <consortium name="Desulfovibrio sp. FSS-1 genome sequencing consortium"/>
            <person name="Shimoshige H."/>
            <person name="Kobayashi H."/>
            <person name="Maekawa T."/>
        </authorList>
    </citation>
    <scope>NUCLEOTIDE SEQUENCE [LARGE SCALE GENOMIC DNA]</scope>
    <source>
        <strain evidence="3 4">SIID29052-01</strain>
    </source>
</reference>
<proteinExistence type="predicted"/>
<keyword evidence="2" id="KW-0812">Transmembrane</keyword>
<evidence type="ECO:0000313" key="4">
    <source>
        <dbReference type="Proteomes" id="UP000494245"/>
    </source>
</evidence>
<dbReference type="RefSeq" id="WP_173083595.1">
    <property type="nucleotide sequence ID" value="NZ_BLTE01000007.1"/>
</dbReference>
<feature type="transmembrane region" description="Helical" evidence="2">
    <location>
        <begin position="355"/>
        <end position="371"/>
    </location>
</feature>
<accession>A0A6V8M0I5</accession>
<evidence type="ECO:0000256" key="2">
    <source>
        <dbReference type="SAM" id="Phobius"/>
    </source>
</evidence>
<protein>
    <submittedName>
        <fullName evidence="3">Uncharacterized protein</fullName>
    </submittedName>
</protein>
<feature type="transmembrane region" description="Helical" evidence="2">
    <location>
        <begin position="60"/>
        <end position="78"/>
    </location>
</feature>
<feature type="transmembrane region" description="Helical" evidence="2">
    <location>
        <begin position="133"/>
        <end position="151"/>
    </location>
</feature>
<feature type="transmembrane region" description="Helical" evidence="2">
    <location>
        <begin position="383"/>
        <end position="402"/>
    </location>
</feature>
<feature type="transmembrane region" description="Helical" evidence="2">
    <location>
        <begin position="233"/>
        <end position="262"/>
    </location>
</feature>
<sequence length="628" mass="67062">MATGNGPTGPEGAARAPMREGAPGVADAPATSGLSRPGGASGVTGARACAPPAPGGKGGLFPVLCVVLALACLHVFFYRQFNLTGDEVRYAAYGLGLIKGEGFHASDASWQEMLRRADMGDDPGARSPARPGLALIHSVVYPLLGAVPLWLGGLDGARWFSFLVGAAGLFVLHAALRARFGPGPSLAGLAAVAFSAPLAFYMRLFFSEILLFTLNALLVWALTTGAHRERRNALPLVVFCCLLPFVHLKLALVAVAGCLTVFFQCLRRGWGSRLLALLVLTAAGMCALYFVYNQMLFGRAVGGASPAFATSLWIVPNRILVNLLDHHHGLLPNAPHMLLALAGFALALARGERPFGLLGAFFGAYFFTILWANGAEAYACRPWVAACPFLAFGFAYWAQWAGEANRLWALPLLALSMALFCLGLRTPSLFLDGRMHSTALDALFRDVPWLNLAYFLPWDFRDLSDTLDNAPMAFAVPVFAVVCCFAAGQMLLAGRRAPRAGAALQALALATALVFAVVEEVPDVAVTHVFDPATGHHHNFSLARPSSYAFVRFENPPAVMKEYGALLLASRTADGWVYASRKASVYVAANTFARVGAVSVAEEPDPQGRVWSDTVRAARVYRRVLSLP</sequence>
<reference evidence="3 4" key="2">
    <citation type="submission" date="2020-05" db="EMBL/GenBank/DDBJ databases">
        <title>Draft genome sequence of Desulfovibrio sp. strainFSS-1.</title>
        <authorList>
            <person name="Shimoshige H."/>
            <person name="Kobayashi H."/>
            <person name="Maekawa T."/>
        </authorList>
    </citation>
    <scope>NUCLEOTIDE SEQUENCE [LARGE SCALE GENOMIC DNA]</scope>
    <source>
        <strain evidence="3 4">SIID29052-01</strain>
    </source>
</reference>
<dbReference type="EMBL" id="BLTE01000007">
    <property type="protein sequence ID" value="GFK93985.1"/>
    <property type="molecule type" value="Genomic_DNA"/>
</dbReference>
<evidence type="ECO:0000313" key="3">
    <source>
        <dbReference type="EMBL" id="GFK93985.1"/>
    </source>
</evidence>
<keyword evidence="2" id="KW-0472">Membrane</keyword>
<evidence type="ECO:0000256" key="1">
    <source>
        <dbReference type="SAM" id="MobiDB-lite"/>
    </source>
</evidence>
<feature type="transmembrane region" description="Helical" evidence="2">
    <location>
        <begin position="408"/>
        <end position="431"/>
    </location>
</feature>
<comment type="caution">
    <text evidence="3">The sequence shown here is derived from an EMBL/GenBank/DDBJ whole genome shotgun (WGS) entry which is preliminary data.</text>
</comment>
<dbReference type="AlphaFoldDB" id="A0A6V8M0I5"/>